<gene>
    <name evidence="3" type="ORF">RQX22_17310</name>
</gene>
<sequence>MRGLVTFLFFLVAFIPPAAATDRARLDAVLAHAIEVGRYPGISVAIEKDGRIVYEKGMGIADVETMRPVTPATVFPIGSITKSFTHFSVLKLADAGKISLADPVGHYLQDLKGPAAAVPLRHLLDHSSGIVNYTARSGYPEAEIRFGPEQVLAFLAGRALAFRPGERFSYSNSNSYLLGLIVEKVSGQPFADYLAENIFKPFGMTTSRLAGYRAIIPDRASGYEPAGQGYENAAQYDVDYPFSAGAIMATAADLIRYRRGLFEGNLTSQSIRDAIQAQRPLLDGTLNYYAWGALIGRAFEGHRKLSHSGVIEGFSAHYAYYPDDRLTIAVLTNLSHGAFMPYAIEHRLARIMLGLKEPAIVDRPVPQAEAEAFAGDYVPFPFTFDAGRFGFVGKDGRMFLRYEGVNSPAPLEPLLYLGDGRFVAAADHEHSFTFDTARPRARNVEIEFFDGRFPAARAPESSN</sequence>
<dbReference type="PANTHER" id="PTHR46825">
    <property type="entry name" value="D-ALANYL-D-ALANINE-CARBOXYPEPTIDASE/ENDOPEPTIDASE AMPH"/>
    <property type="match status" value="1"/>
</dbReference>
<name>A0ABU3QBD8_9SPHN</name>
<comment type="caution">
    <text evidence="3">The sequence shown here is derived from an EMBL/GenBank/DDBJ whole genome shotgun (WGS) entry which is preliminary data.</text>
</comment>
<keyword evidence="1" id="KW-0732">Signal</keyword>
<dbReference type="Pfam" id="PF00144">
    <property type="entry name" value="Beta-lactamase"/>
    <property type="match status" value="1"/>
</dbReference>
<evidence type="ECO:0000256" key="1">
    <source>
        <dbReference type="SAM" id="SignalP"/>
    </source>
</evidence>
<dbReference type="InterPro" id="IPR012338">
    <property type="entry name" value="Beta-lactam/transpept-like"/>
</dbReference>
<accession>A0ABU3QBD8</accession>
<dbReference type="Proteomes" id="UP001259572">
    <property type="component" value="Unassembled WGS sequence"/>
</dbReference>
<keyword evidence="4" id="KW-1185">Reference proteome</keyword>
<proteinExistence type="predicted"/>
<dbReference type="InterPro" id="IPR001466">
    <property type="entry name" value="Beta-lactam-related"/>
</dbReference>
<evidence type="ECO:0000313" key="3">
    <source>
        <dbReference type="EMBL" id="MDT9600723.1"/>
    </source>
</evidence>
<dbReference type="InterPro" id="IPR050491">
    <property type="entry name" value="AmpC-like"/>
</dbReference>
<feature type="chain" id="PRO_5045253498" evidence="1">
    <location>
        <begin position="21"/>
        <end position="463"/>
    </location>
</feature>
<dbReference type="RefSeq" id="WP_315728150.1">
    <property type="nucleotide sequence ID" value="NZ_JAVUPU010000011.1"/>
</dbReference>
<organism evidence="3 4">
    <name type="scientific">Sphingosinicella rhizophila</name>
    <dbReference type="NCBI Taxonomy" id="3050082"/>
    <lineage>
        <taxon>Bacteria</taxon>
        <taxon>Pseudomonadati</taxon>
        <taxon>Pseudomonadota</taxon>
        <taxon>Alphaproteobacteria</taxon>
        <taxon>Sphingomonadales</taxon>
        <taxon>Sphingosinicellaceae</taxon>
        <taxon>Sphingosinicella</taxon>
    </lineage>
</organism>
<dbReference type="SUPFAM" id="SSF56601">
    <property type="entry name" value="beta-lactamase/transpeptidase-like"/>
    <property type="match status" value="1"/>
</dbReference>
<dbReference type="EC" id="3.1.1.103" evidence="3"/>
<reference evidence="3 4" key="1">
    <citation type="submission" date="2023-05" db="EMBL/GenBank/DDBJ databases">
        <authorList>
            <person name="Guo Y."/>
        </authorList>
    </citation>
    <scope>NUCLEOTIDE SEQUENCE [LARGE SCALE GENOMIC DNA]</scope>
    <source>
        <strain evidence="3 4">GR2756</strain>
    </source>
</reference>
<feature type="signal peptide" evidence="1">
    <location>
        <begin position="1"/>
        <end position="20"/>
    </location>
</feature>
<keyword evidence="3" id="KW-0378">Hydrolase</keyword>
<dbReference type="PANTHER" id="PTHR46825:SF9">
    <property type="entry name" value="BETA-LACTAMASE-RELATED DOMAIN-CONTAINING PROTEIN"/>
    <property type="match status" value="1"/>
</dbReference>
<dbReference type="GO" id="GO:0016787">
    <property type="term" value="F:hydrolase activity"/>
    <property type="evidence" value="ECO:0007669"/>
    <property type="project" value="UniProtKB-KW"/>
</dbReference>
<evidence type="ECO:0000259" key="2">
    <source>
        <dbReference type="Pfam" id="PF00144"/>
    </source>
</evidence>
<dbReference type="EMBL" id="JAVUPU010000011">
    <property type="protein sequence ID" value="MDT9600723.1"/>
    <property type="molecule type" value="Genomic_DNA"/>
</dbReference>
<evidence type="ECO:0000313" key="4">
    <source>
        <dbReference type="Proteomes" id="UP001259572"/>
    </source>
</evidence>
<feature type="domain" description="Beta-lactamase-related" evidence="2">
    <location>
        <begin position="27"/>
        <end position="341"/>
    </location>
</feature>
<protein>
    <submittedName>
        <fullName evidence="3">Serine hydrolase domain-containing protein</fullName>
        <ecNumber evidence="3">3.1.1.103</ecNumber>
    </submittedName>
</protein>
<dbReference type="Gene3D" id="3.40.710.10">
    <property type="entry name" value="DD-peptidase/beta-lactamase superfamily"/>
    <property type="match status" value="1"/>
</dbReference>